<dbReference type="OrthoDB" id="9791579at2"/>
<reference evidence="1 2" key="1">
    <citation type="journal article" date="2012" name="J. Bacteriol.">
        <title>Genome Sequence of the Alkane-Degrading Bacterium Alcanivorax hongdengensis Type Strain A-11-3.</title>
        <authorList>
            <person name="Lai Q."/>
            <person name="Shao Z."/>
        </authorList>
    </citation>
    <scope>NUCLEOTIDE SEQUENCE [LARGE SCALE GENOMIC DNA]</scope>
    <source>
        <strain evidence="1 2">A-11-3</strain>
    </source>
</reference>
<keyword evidence="2" id="KW-1185">Reference proteome</keyword>
<evidence type="ECO:0000313" key="1">
    <source>
        <dbReference type="EMBL" id="EKF75606.1"/>
    </source>
</evidence>
<name>L0WEZ6_9GAMM</name>
<organism evidence="1 2">
    <name type="scientific">Alcanivorax hongdengensis A-11-3</name>
    <dbReference type="NCBI Taxonomy" id="1177179"/>
    <lineage>
        <taxon>Bacteria</taxon>
        <taxon>Pseudomonadati</taxon>
        <taxon>Pseudomonadota</taxon>
        <taxon>Gammaproteobacteria</taxon>
        <taxon>Oceanospirillales</taxon>
        <taxon>Alcanivoracaceae</taxon>
        <taxon>Alcanivorax</taxon>
    </lineage>
</organism>
<evidence type="ECO:0008006" key="3">
    <source>
        <dbReference type="Google" id="ProtNLM"/>
    </source>
</evidence>
<accession>L0WEZ6</accession>
<dbReference type="Gene3D" id="3.40.50.10610">
    <property type="entry name" value="ABC-type transport auxiliary lipoprotein component"/>
    <property type="match status" value="1"/>
</dbReference>
<dbReference type="Proteomes" id="UP000010164">
    <property type="component" value="Unassembled WGS sequence"/>
</dbReference>
<dbReference type="STRING" id="1177179.A11A3_02007"/>
<evidence type="ECO:0000313" key="2">
    <source>
        <dbReference type="Proteomes" id="UP000010164"/>
    </source>
</evidence>
<dbReference type="eggNOG" id="COG5616">
    <property type="taxonomic scope" value="Bacteria"/>
</dbReference>
<sequence length="171" mass="18491">MRIIVSLLIAVLIAGCSTHIRRTEGVQLDANATWVLLPLVNRTATPQAGLRAAAITEAVLYQHGVKQVVSYTDNGDDGVLFEGSSAQSREKMQQWASKQSGRYLVSGVVHEWRYKTGVDGEPAVGVMIEVREMPSGKIVYSGTGARAGWARQSLSETGQRVIDKILAPVVD</sequence>
<proteinExistence type="predicted"/>
<comment type="caution">
    <text evidence="1">The sequence shown here is derived from an EMBL/GenBank/DDBJ whole genome shotgun (WGS) entry which is preliminary data.</text>
</comment>
<dbReference type="RefSeq" id="WP_008927590.1">
    <property type="nucleotide sequence ID" value="NZ_AMRJ01000002.1"/>
</dbReference>
<dbReference type="AlphaFoldDB" id="L0WEZ6"/>
<dbReference type="EMBL" id="AMRJ01000002">
    <property type="protein sequence ID" value="EKF75606.1"/>
    <property type="molecule type" value="Genomic_DNA"/>
</dbReference>
<dbReference type="PATRIC" id="fig|1177179.3.peg.395"/>
<gene>
    <name evidence="1" type="ORF">A11A3_02007</name>
</gene>
<dbReference type="PROSITE" id="PS51257">
    <property type="entry name" value="PROKAR_LIPOPROTEIN"/>
    <property type="match status" value="1"/>
</dbReference>
<protein>
    <recommendedName>
        <fullName evidence="3">Lipoprotein</fullName>
    </recommendedName>
</protein>